<organism evidence="1 2">
    <name type="scientific">Streptomyces lannensis</name>
    <dbReference type="NCBI Taxonomy" id="766498"/>
    <lineage>
        <taxon>Bacteria</taxon>
        <taxon>Bacillati</taxon>
        <taxon>Actinomycetota</taxon>
        <taxon>Actinomycetes</taxon>
        <taxon>Kitasatosporales</taxon>
        <taxon>Streptomycetaceae</taxon>
        <taxon>Streptomyces</taxon>
    </lineage>
</organism>
<comment type="caution">
    <text evidence="1">The sequence shown here is derived from an EMBL/GenBank/DDBJ whole genome shotgun (WGS) entry which is preliminary data.</text>
</comment>
<proteinExistence type="predicted"/>
<keyword evidence="2" id="KW-1185">Reference proteome</keyword>
<dbReference type="InterPro" id="IPR016888">
    <property type="entry name" value="UCP028498"/>
</dbReference>
<name>A0ABP7LRG0_9ACTN</name>
<reference evidence="2" key="1">
    <citation type="journal article" date="2019" name="Int. J. Syst. Evol. Microbiol.">
        <title>The Global Catalogue of Microorganisms (GCM) 10K type strain sequencing project: providing services to taxonomists for standard genome sequencing and annotation.</title>
        <authorList>
            <consortium name="The Broad Institute Genomics Platform"/>
            <consortium name="The Broad Institute Genome Sequencing Center for Infectious Disease"/>
            <person name="Wu L."/>
            <person name="Ma J."/>
        </authorList>
    </citation>
    <scope>NUCLEOTIDE SEQUENCE [LARGE SCALE GENOMIC DNA]</scope>
    <source>
        <strain evidence="2">JCM 16578</strain>
    </source>
</reference>
<dbReference type="EMBL" id="BAAAZA010000062">
    <property type="protein sequence ID" value="GAA3905990.1"/>
    <property type="molecule type" value="Genomic_DNA"/>
</dbReference>
<accession>A0ABP7LRG0</accession>
<dbReference type="Pfam" id="PF10012">
    <property type="entry name" value="DUF2255"/>
    <property type="match status" value="1"/>
</dbReference>
<dbReference type="Proteomes" id="UP001501563">
    <property type="component" value="Unassembled WGS sequence"/>
</dbReference>
<dbReference type="RefSeq" id="WP_345554442.1">
    <property type="nucleotide sequence ID" value="NZ_BAAAZA010000062.1"/>
</dbReference>
<gene>
    <name evidence="1" type="ORF">GCM10022207_89260</name>
</gene>
<evidence type="ECO:0000313" key="2">
    <source>
        <dbReference type="Proteomes" id="UP001501563"/>
    </source>
</evidence>
<sequence length="125" mass="13900">MSTWNPDTLKRIAAAEELHIAPKGDDGSWRKPTTIWVVCDGDELYVRSWRGTRGAWWNTAQNSHTGHISAGSIEADVTFAAVSDPAVNDRVDNAYRAKYGHYSSYVEPMISEPARATTLRLLPQP</sequence>
<protein>
    <submittedName>
        <fullName evidence="1">DUF2255 family protein</fullName>
    </submittedName>
</protein>
<evidence type="ECO:0000313" key="1">
    <source>
        <dbReference type="EMBL" id="GAA3905990.1"/>
    </source>
</evidence>